<gene>
    <name evidence="2" type="ORF">SRAS04492_LOCUS233</name>
</gene>
<dbReference type="EMBL" id="HBIA01000449">
    <property type="protein sequence ID" value="CAE0228449.1"/>
    <property type="molecule type" value="Transcribed_RNA"/>
</dbReference>
<proteinExistence type="predicted"/>
<evidence type="ECO:0000256" key="1">
    <source>
        <dbReference type="SAM" id="MobiDB-lite"/>
    </source>
</evidence>
<accession>A0A7S3CHP3</accession>
<evidence type="ECO:0000313" key="2">
    <source>
        <dbReference type="EMBL" id="CAE0228449.1"/>
    </source>
</evidence>
<organism evidence="2">
    <name type="scientific">Strombidium rassoulzadegani</name>
    <dbReference type="NCBI Taxonomy" id="1082188"/>
    <lineage>
        <taxon>Eukaryota</taxon>
        <taxon>Sar</taxon>
        <taxon>Alveolata</taxon>
        <taxon>Ciliophora</taxon>
        <taxon>Intramacronucleata</taxon>
        <taxon>Spirotrichea</taxon>
        <taxon>Oligotrichia</taxon>
        <taxon>Strombidiidae</taxon>
        <taxon>Strombidium</taxon>
    </lineage>
</organism>
<dbReference type="AlphaFoldDB" id="A0A7S3CHP3"/>
<protein>
    <recommendedName>
        <fullName evidence="3">Association with the SNF1 complex (ASC) domain-containing protein</fullName>
    </recommendedName>
</protein>
<feature type="region of interest" description="Disordered" evidence="1">
    <location>
        <begin position="88"/>
        <end position="114"/>
    </location>
</feature>
<sequence length="144" mass="16366">MPEEEEEAGQDPQVLPIHFNYNFIERDQIPLHNDKFSRASEDYTRFSSHSAKAQQNPYDVVSKDFFDISLPAPSHVVLNHINSWETMGQLKNPPITTLPSTQEGELRSDDQPPKGGLTCVSMAQRLNRSKFVTIVYYKPASSKD</sequence>
<feature type="compositionally biased region" description="Polar residues" evidence="1">
    <location>
        <begin position="94"/>
        <end position="103"/>
    </location>
</feature>
<reference evidence="2" key="1">
    <citation type="submission" date="2021-01" db="EMBL/GenBank/DDBJ databases">
        <authorList>
            <person name="Corre E."/>
            <person name="Pelletier E."/>
            <person name="Niang G."/>
            <person name="Scheremetjew M."/>
            <person name="Finn R."/>
            <person name="Kale V."/>
            <person name="Holt S."/>
            <person name="Cochrane G."/>
            <person name="Meng A."/>
            <person name="Brown T."/>
            <person name="Cohen L."/>
        </authorList>
    </citation>
    <scope>NUCLEOTIDE SEQUENCE</scope>
    <source>
        <strain evidence="2">Ras09</strain>
    </source>
</reference>
<evidence type="ECO:0008006" key="3">
    <source>
        <dbReference type="Google" id="ProtNLM"/>
    </source>
</evidence>
<name>A0A7S3CHP3_9SPIT</name>